<accession>A0ABQ7JKI3</accession>
<sequence>MSVANHLLRAKATSEIYASLTHLQTFLTTIQPIIEPWPVINDPTLDSMTVHASELYPTLGPLLEMICRNPVILVANSSSGGLADLVVQSVIKFSTRTVAGAGSNDTMTLPSPEQSWRAARMRDIFRAQQQQKQQQDGLSKKKETYAGGSGQHLPYSGHNGSSETRDDPFQDLFKVSGKELKEKEREQTLSIMANNMKTLQDEATKTELTQTAWSSLDQRRYLTERILEDSAELAGEIDDWRIVRIWILLIVWILTRLGSGEYLDTLPSEPDASPLDQDAGLCAMISSACRIVNCGDSESMDANCSHVSVNAGVLCEIDKLLKFQDLYIFETAPPQEMALRRRMAFLIGSAVASSNGLLASLILRHLLSLDNPDFNHKQDSLKSSQDTTTLLSLLSLLMSGESGTTSSSTIGELFLALLKELHGALRVSENGNPYGLRLGTVADLEGIFTKFVSLLRLNVVVTADIVYAIVVYNDPKNSAFWQSVISTVLRMVTESESTPLLTSLPAFMARLRDLSEIMLVPGLTMALNTLLATSATAAVALVSVTGGEVTMPMDMSQ</sequence>
<proteinExistence type="predicted"/>
<dbReference type="EMBL" id="JAAAIM010001475">
    <property type="protein sequence ID" value="KAG0278221.1"/>
    <property type="molecule type" value="Genomic_DNA"/>
</dbReference>
<evidence type="ECO:0000313" key="2">
    <source>
        <dbReference type="EMBL" id="KAG0278221.1"/>
    </source>
</evidence>
<gene>
    <name evidence="2" type="ORF">BGZ96_002493</name>
</gene>
<dbReference type="Proteomes" id="UP001194696">
    <property type="component" value="Unassembled WGS sequence"/>
</dbReference>
<keyword evidence="3" id="KW-1185">Reference proteome</keyword>
<reference evidence="2 3" key="1">
    <citation type="journal article" date="2020" name="Fungal Divers.">
        <title>Resolving the Mortierellaceae phylogeny through synthesis of multi-gene phylogenetics and phylogenomics.</title>
        <authorList>
            <person name="Vandepol N."/>
            <person name="Liber J."/>
            <person name="Desiro A."/>
            <person name="Na H."/>
            <person name="Kennedy M."/>
            <person name="Barry K."/>
            <person name="Grigoriev I.V."/>
            <person name="Miller A.N."/>
            <person name="O'Donnell K."/>
            <person name="Stajich J.E."/>
            <person name="Bonito G."/>
        </authorList>
    </citation>
    <scope>NUCLEOTIDE SEQUENCE [LARGE SCALE GENOMIC DNA]</scope>
    <source>
        <strain evidence="2 3">AD045</strain>
    </source>
</reference>
<evidence type="ECO:0000256" key="1">
    <source>
        <dbReference type="SAM" id="MobiDB-lite"/>
    </source>
</evidence>
<protein>
    <submittedName>
        <fullName evidence="2">Uncharacterized protein</fullName>
    </submittedName>
</protein>
<feature type="region of interest" description="Disordered" evidence="1">
    <location>
        <begin position="127"/>
        <end position="169"/>
    </location>
</feature>
<evidence type="ECO:0000313" key="3">
    <source>
        <dbReference type="Proteomes" id="UP001194696"/>
    </source>
</evidence>
<comment type="caution">
    <text evidence="2">The sequence shown here is derived from an EMBL/GenBank/DDBJ whole genome shotgun (WGS) entry which is preliminary data.</text>
</comment>
<name>A0ABQ7JKI3_9FUNG</name>
<organism evidence="2 3">
    <name type="scientific">Linnemannia gamsii</name>
    <dbReference type="NCBI Taxonomy" id="64522"/>
    <lineage>
        <taxon>Eukaryota</taxon>
        <taxon>Fungi</taxon>
        <taxon>Fungi incertae sedis</taxon>
        <taxon>Mucoromycota</taxon>
        <taxon>Mortierellomycotina</taxon>
        <taxon>Mortierellomycetes</taxon>
        <taxon>Mortierellales</taxon>
        <taxon>Mortierellaceae</taxon>
        <taxon>Linnemannia</taxon>
    </lineage>
</organism>